<dbReference type="KEGG" id="sap:Sulac_2595"/>
<keyword evidence="2" id="KW-0808">Transferase</keyword>
<dbReference type="InterPro" id="IPR049874">
    <property type="entry name" value="ROK_cs"/>
</dbReference>
<organism evidence="2 3">
    <name type="scientific">Sulfobacillus acidophilus (strain ATCC 700253 / DSM 10332 / NAL)</name>
    <dbReference type="NCBI Taxonomy" id="679936"/>
    <lineage>
        <taxon>Bacteria</taxon>
        <taxon>Bacillati</taxon>
        <taxon>Bacillota</taxon>
        <taxon>Clostridia</taxon>
        <taxon>Eubacteriales</taxon>
        <taxon>Clostridiales Family XVII. Incertae Sedis</taxon>
        <taxon>Sulfobacillus</taxon>
    </lineage>
</organism>
<reference evidence="3" key="1">
    <citation type="submission" date="2011-12" db="EMBL/GenBank/DDBJ databases">
        <title>The complete genome of chromosome of Sulfobacillus acidophilus DSM 10332.</title>
        <authorList>
            <person name="Lucas S."/>
            <person name="Han J."/>
            <person name="Lapidus A."/>
            <person name="Bruce D."/>
            <person name="Goodwin L."/>
            <person name="Pitluck S."/>
            <person name="Peters L."/>
            <person name="Kyrpides N."/>
            <person name="Mavromatis K."/>
            <person name="Ivanova N."/>
            <person name="Mikhailova N."/>
            <person name="Chertkov O."/>
            <person name="Saunders E."/>
            <person name="Detter J.C."/>
            <person name="Tapia R."/>
            <person name="Han C."/>
            <person name="Land M."/>
            <person name="Hauser L."/>
            <person name="Markowitz V."/>
            <person name="Cheng J.-F."/>
            <person name="Hugenholtz P."/>
            <person name="Woyke T."/>
            <person name="Wu D."/>
            <person name="Pukall R."/>
            <person name="Gehrich-Schroeter G."/>
            <person name="Schneider S."/>
            <person name="Klenk H.-P."/>
            <person name="Eisen J.A."/>
        </authorList>
    </citation>
    <scope>NUCLEOTIDE SEQUENCE [LARGE SCALE GENOMIC DNA]</scope>
    <source>
        <strain evidence="3">ATCC 700253 / DSM 10332 / NAL</strain>
    </source>
</reference>
<dbReference type="PROSITE" id="PS01125">
    <property type="entry name" value="ROK"/>
    <property type="match status" value="1"/>
</dbReference>
<sequence>MGEYLAVDVGGTKIAIGLGTDTGQLLETAILKTPAEKAPQDVLDQIADQALAMVHRHGVALEAVGVGSPGPLDGPVLLKTSNLSHWEGLNWETGLNTRLHVPVYVENDATAAAVGEWMFGAGKGTRDLVYVTISTGIGAGFVVNGRVMSGFRGNAGEFGHLVLDPAGPWCPAGHYGCVESYASGSALTREGRRHQKESPYLDGKESVDAKTVLQGWMRDDPVCGQIVDAATERLGRGLSYLIDLMNPERIIVGGGVGVNAPERYLTMIESYARQYALPAMMAVVQFRRAQLGEQSGVMGALAVAINRQHNPNSLGHAKES</sequence>
<evidence type="ECO:0000313" key="3">
    <source>
        <dbReference type="Proteomes" id="UP000005439"/>
    </source>
</evidence>
<dbReference type="Gene3D" id="3.30.420.40">
    <property type="match status" value="2"/>
</dbReference>
<name>G8TWR8_SULAD</name>
<comment type="similarity">
    <text evidence="1">Belongs to the ROK (NagC/XylR) family.</text>
</comment>
<gene>
    <name evidence="2" type="ordered locus">Sulac_2595</name>
</gene>
<dbReference type="PANTHER" id="PTHR18964:SF149">
    <property type="entry name" value="BIFUNCTIONAL UDP-N-ACETYLGLUCOSAMINE 2-EPIMERASE_N-ACETYLMANNOSAMINE KINASE"/>
    <property type="match status" value="1"/>
</dbReference>
<dbReference type="InterPro" id="IPR043129">
    <property type="entry name" value="ATPase_NBD"/>
</dbReference>
<accession>G8TWR8</accession>
<dbReference type="Proteomes" id="UP000005439">
    <property type="component" value="Chromosome"/>
</dbReference>
<dbReference type="HOGENOM" id="CLU_036604_0_4_9"/>
<keyword evidence="3" id="KW-1185">Reference proteome</keyword>
<reference evidence="2 3" key="2">
    <citation type="journal article" date="2012" name="Stand. Genomic Sci.">
        <title>Complete genome sequence of the moderately thermophilic mineral-sulfide-oxidizing firmicute Sulfobacillus acidophilus type strain (NAL(T)).</title>
        <authorList>
            <person name="Anderson I."/>
            <person name="Chertkov O."/>
            <person name="Chen A."/>
            <person name="Saunders E."/>
            <person name="Lapidus A."/>
            <person name="Nolan M."/>
            <person name="Lucas S."/>
            <person name="Hammon N."/>
            <person name="Deshpande S."/>
            <person name="Cheng J.F."/>
            <person name="Han C."/>
            <person name="Tapia R."/>
            <person name="Goodwin L.A."/>
            <person name="Pitluck S."/>
            <person name="Liolios K."/>
            <person name="Pagani I."/>
            <person name="Ivanova N."/>
            <person name="Mikhailova N."/>
            <person name="Pati A."/>
            <person name="Palaniappan K."/>
            <person name="Land M."/>
            <person name="Pan C."/>
            <person name="Rohde M."/>
            <person name="Pukall R."/>
            <person name="Goker M."/>
            <person name="Detter J.C."/>
            <person name="Woyke T."/>
            <person name="Bristow J."/>
            <person name="Eisen J.A."/>
            <person name="Markowitz V."/>
            <person name="Hugenholtz P."/>
            <person name="Kyrpides N.C."/>
            <person name="Klenk H.P."/>
            <person name="Mavromatis K."/>
        </authorList>
    </citation>
    <scope>NUCLEOTIDE SEQUENCE [LARGE SCALE GENOMIC DNA]</scope>
    <source>
        <strain evidence="3">ATCC 700253 / DSM 10332 / NAL</strain>
    </source>
</reference>
<evidence type="ECO:0000313" key="2">
    <source>
        <dbReference type="EMBL" id="AEW06057.1"/>
    </source>
</evidence>
<proteinExistence type="inferred from homology"/>
<dbReference type="Pfam" id="PF00480">
    <property type="entry name" value="ROK"/>
    <property type="match status" value="1"/>
</dbReference>
<dbReference type="InterPro" id="IPR000600">
    <property type="entry name" value="ROK"/>
</dbReference>
<dbReference type="AlphaFoldDB" id="G8TWR8"/>
<evidence type="ECO:0000256" key="1">
    <source>
        <dbReference type="ARBA" id="ARBA00006479"/>
    </source>
</evidence>
<dbReference type="SUPFAM" id="SSF53067">
    <property type="entry name" value="Actin-like ATPase domain"/>
    <property type="match status" value="1"/>
</dbReference>
<dbReference type="PANTHER" id="PTHR18964">
    <property type="entry name" value="ROK (REPRESSOR, ORF, KINASE) FAMILY"/>
    <property type="match status" value="1"/>
</dbReference>
<protein>
    <submittedName>
        <fullName evidence="2">Glucokinase</fullName>
        <ecNumber evidence="2">2.7.1.2</ecNumber>
    </submittedName>
</protein>
<dbReference type="PATRIC" id="fig|679936.5.peg.2686"/>
<dbReference type="EMBL" id="CP003179">
    <property type="protein sequence ID" value="AEW06057.1"/>
    <property type="molecule type" value="Genomic_DNA"/>
</dbReference>
<dbReference type="STRING" id="679936.Sulac_2595"/>
<dbReference type="EC" id="2.7.1.2" evidence="2"/>
<dbReference type="GO" id="GO:0004340">
    <property type="term" value="F:glucokinase activity"/>
    <property type="evidence" value="ECO:0007669"/>
    <property type="project" value="UniProtKB-EC"/>
</dbReference>